<reference evidence="1 2" key="1">
    <citation type="submission" date="2018-08" db="EMBL/GenBank/DDBJ databases">
        <title>Vibrio isolated from the Eastern China Marginal Seas.</title>
        <authorList>
            <person name="Li Y."/>
        </authorList>
    </citation>
    <scope>NUCLEOTIDE SEQUENCE [LARGE SCALE GENOMIC DNA]</scope>
    <source>
        <strain evidence="1 2">BEI233</strain>
    </source>
</reference>
<gene>
    <name evidence="1" type="ORF">DZ860_21160</name>
</gene>
<dbReference type="Proteomes" id="UP000273252">
    <property type="component" value="Unassembled WGS sequence"/>
</dbReference>
<proteinExistence type="predicted"/>
<evidence type="ECO:0000313" key="1">
    <source>
        <dbReference type="EMBL" id="RJX65871.1"/>
    </source>
</evidence>
<dbReference type="RefSeq" id="WP_120034997.1">
    <property type="nucleotide sequence ID" value="NZ_QVMU01000031.1"/>
</dbReference>
<organism evidence="1 2">
    <name type="scientific">Vibrio sinensis</name>
    <dbReference type="NCBI Taxonomy" id="2302434"/>
    <lineage>
        <taxon>Bacteria</taxon>
        <taxon>Pseudomonadati</taxon>
        <taxon>Pseudomonadota</taxon>
        <taxon>Gammaproteobacteria</taxon>
        <taxon>Vibrionales</taxon>
        <taxon>Vibrionaceae</taxon>
        <taxon>Vibrio</taxon>
    </lineage>
</organism>
<evidence type="ECO:0000313" key="2">
    <source>
        <dbReference type="Proteomes" id="UP000273252"/>
    </source>
</evidence>
<comment type="caution">
    <text evidence="1">The sequence shown here is derived from an EMBL/GenBank/DDBJ whole genome shotgun (WGS) entry which is preliminary data.</text>
</comment>
<sequence>MYKALFDRKVFSLASINPTYQTELDSFIKNTIEATKFKPNKITLYSYRASSPYHVMKIDSQFEITITENKVAIPDLWNFQDGLRTGNVDIEVYDSVDVLYLIEAIIDQCRHYNPNLLVERTK</sequence>
<name>A0A3A6QBV6_9VIBR</name>
<keyword evidence="2" id="KW-1185">Reference proteome</keyword>
<protein>
    <submittedName>
        <fullName evidence="1">Uncharacterized protein</fullName>
    </submittedName>
</protein>
<dbReference type="EMBL" id="QVMU01000031">
    <property type="protein sequence ID" value="RJX65871.1"/>
    <property type="molecule type" value="Genomic_DNA"/>
</dbReference>
<accession>A0A3A6QBV6</accession>
<dbReference type="AlphaFoldDB" id="A0A3A6QBV6"/>